<reference evidence="1" key="1">
    <citation type="submission" date="2021-06" db="EMBL/GenBank/DDBJ databases">
        <authorList>
            <person name="Kallberg Y."/>
            <person name="Tangrot J."/>
            <person name="Rosling A."/>
        </authorList>
    </citation>
    <scope>NUCLEOTIDE SEQUENCE</scope>
    <source>
        <strain evidence="1">CL356</strain>
    </source>
</reference>
<organism evidence="1 2">
    <name type="scientific">Acaulospora colombiana</name>
    <dbReference type="NCBI Taxonomy" id="27376"/>
    <lineage>
        <taxon>Eukaryota</taxon>
        <taxon>Fungi</taxon>
        <taxon>Fungi incertae sedis</taxon>
        <taxon>Mucoromycota</taxon>
        <taxon>Glomeromycotina</taxon>
        <taxon>Glomeromycetes</taxon>
        <taxon>Diversisporales</taxon>
        <taxon>Acaulosporaceae</taxon>
        <taxon>Acaulospora</taxon>
    </lineage>
</organism>
<gene>
    <name evidence="1" type="ORF">ACOLOM_LOCUS7878</name>
</gene>
<evidence type="ECO:0000313" key="2">
    <source>
        <dbReference type="Proteomes" id="UP000789525"/>
    </source>
</evidence>
<keyword evidence="2" id="KW-1185">Reference proteome</keyword>
<sequence>MQYVQIYTECWNILPQQRPEIKDVIERLKNVDLNWIMPVKGEETLSPDQRHYVIRDSSDLVSIPDETSTSYLTSKSSENFSSLAETIGSSANDKNSRSINNEDAINSEHKTSSTQKEVNVLSVNDRVSTRVSLDSTSNVNIMVSEPTTLVRSVEISSDDITVSSDPKNSEEPENTSAQSIKSTGSELNTPDPASDRNIIVPSPETSSMHPTIIVSSSETSSTHPTSSEIIYVPSPETSSTQSTSSGTIIVTSPEKSSTHPTSSGTVVVPLPETSPTHPTSSGTVVVPLPETSSTHPTSSGTVVVPLPETSSTHPTSSGTIVVSSTTHAISTSNMQFIEDLNNNFINKVIHGIHNIEICKDLKRMMKEKNEQIANVLIQLERNGERYFCLIGFLKAYGLKNKNSAYRWYEKASEKNDPLGYYFVGLCYEMGYGVTKDIIKSMEYYQRSADGGNAEAQFRIGTLMLRGKGGDKDEKKAV</sequence>
<dbReference type="EMBL" id="CAJVPT010019086">
    <property type="protein sequence ID" value="CAG8639092.1"/>
    <property type="molecule type" value="Genomic_DNA"/>
</dbReference>
<accession>A0ACA9NC75</accession>
<proteinExistence type="predicted"/>
<name>A0ACA9NC75_9GLOM</name>
<comment type="caution">
    <text evidence="1">The sequence shown here is derived from an EMBL/GenBank/DDBJ whole genome shotgun (WGS) entry which is preliminary data.</text>
</comment>
<feature type="non-terminal residue" evidence="1">
    <location>
        <position position="477"/>
    </location>
</feature>
<evidence type="ECO:0000313" key="1">
    <source>
        <dbReference type="EMBL" id="CAG8639092.1"/>
    </source>
</evidence>
<dbReference type="Proteomes" id="UP000789525">
    <property type="component" value="Unassembled WGS sequence"/>
</dbReference>
<protein>
    <submittedName>
        <fullName evidence="1">2698_t:CDS:1</fullName>
    </submittedName>
</protein>